<keyword evidence="2" id="KW-1133">Transmembrane helix</keyword>
<keyword evidence="2" id="KW-0472">Membrane</keyword>
<evidence type="ECO:0000313" key="3">
    <source>
        <dbReference type="EMBL" id="MEL0630674.1"/>
    </source>
</evidence>
<reference evidence="3 4" key="1">
    <citation type="submission" date="2024-02" db="EMBL/GenBank/DDBJ databases">
        <title>Bacteria isolated from the canopy kelp, Nereocystis luetkeana.</title>
        <authorList>
            <person name="Pfister C.A."/>
            <person name="Younker I.T."/>
            <person name="Light S.H."/>
        </authorList>
    </citation>
    <scope>NUCLEOTIDE SEQUENCE [LARGE SCALE GENOMIC DNA]</scope>
    <source>
        <strain evidence="3 4">TI.1.05</strain>
    </source>
</reference>
<accession>A0ABU9GTY5</accession>
<dbReference type="RefSeq" id="WP_341598801.1">
    <property type="nucleotide sequence ID" value="NZ_JBAKAZ010000074.1"/>
</dbReference>
<name>A0ABU9GTY5_9GAMM</name>
<proteinExistence type="predicted"/>
<organism evidence="3 4">
    <name type="scientific">Psychromonas aquatilis</name>
    <dbReference type="NCBI Taxonomy" id="2005072"/>
    <lineage>
        <taxon>Bacteria</taxon>
        <taxon>Pseudomonadati</taxon>
        <taxon>Pseudomonadota</taxon>
        <taxon>Gammaproteobacteria</taxon>
        <taxon>Alteromonadales</taxon>
        <taxon>Psychromonadaceae</taxon>
        <taxon>Psychromonas</taxon>
    </lineage>
</organism>
<evidence type="ECO:0000256" key="2">
    <source>
        <dbReference type="SAM" id="Phobius"/>
    </source>
</evidence>
<feature type="non-terminal residue" evidence="3">
    <location>
        <position position="1"/>
    </location>
</feature>
<dbReference type="EMBL" id="JBAKAZ010000074">
    <property type="protein sequence ID" value="MEL0630674.1"/>
    <property type="molecule type" value="Genomic_DNA"/>
</dbReference>
<dbReference type="Proteomes" id="UP001369082">
    <property type="component" value="Unassembled WGS sequence"/>
</dbReference>
<comment type="caution">
    <text evidence="3">The sequence shown here is derived from an EMBL/GenBank/DDBJ whole genome shotgun (WGS) entry which is preliminary data.</text>
</comment>
<protein>
    <submittedName>
        <fullName evidence="3">Uncharacterized protein</fullName>
    </submittedName>
</protein>
<evidence type="ECO:0000313" key="4">
    <source>
        <dbReference type="Proteomes" id="UP001369082"/>
    </source>
</evidence>
<evidence type="ECO:0000256" key="1">
    <source>
        <dbReference type="SAM" id="MobiDB-lite"/>
    </source>
</evidence>
<feature type="transmembrane region" description="Helical" evidence="2">
    <location>
        <begin position="12"/>
        <end position="32"/>
    </location>
</feature>
<keyword evidence="4" id="KW-1185">Reference proteome</keyword>
<keyword evidence="2" id="KW-0812">Transmembrane</keyword>
<feature type="region of interest" description="Disordered" evidence="1">
    <location>
        <begin position="42"/>
        <end position="63"/>
    </location>
</feature>
<gene>
    <name evidence="3" type="ORF">V6256_13750</name>
</gene>
<sequence length="81" mass="9289">SASLDNVNNKRNNFVVTLLHFSSMNFVMVFWFDASRETEVTAPKDRLQTRRTKVNAPKTGYQTRETEVTAPDIAFVLCCMQ</sequence>